<organism evidence="1">
    <name type="scientific">Spodoptera frugiperda</name>
    <name type="common">Fall armyworm</name>
    <dbReference type="NCBI Taxonomy" id="7108"/>
    <lineage>
        <taxon>Eukaryota</taxon>
        <taxon>Metazoa</taxon>
        <taxon>Ecdysozoa</taxon>
        <taxon>Arthropoda</taxon>
        <taxon>Hexapoda</taxon>
        <taxon>Insecta</taxon>
        <taxon>Pterygota</taxon>
        <taxon>Neoptera</taxon>
        <taxon>Endopterygota</taxon>
        <taxon>Lepidoptera</taxon>
        <taxon>Glossata</taxon>
        <taxon>Ditrysia</taxon>
        <taxon>Noctuoidea</taxon>
        <taxon>Noctuidae</taxon>
        <taxon>Amphipyrinae</taxon>
        <taxon>Spodoptera</taxon>
    </lineage>
</organism>
<name>A0A2H1V8S4_SPOFR</name>
<dbReference type="EMBL" id="ODYU01001080">
    <property type="protein sequence ID" value="SOQ36812.1"/>
    <property type="molecule type" value="Genomic_DNA"/>
</dbReference>
<protein>
    <submittedName>
        <fullName evidence="1">SFRICE_031128</fullName>
    </submittedName>
</protein>
<gene>
    <name evidence="1" type="ORF">SFRICE_031128</name>
</gene>
<sequence length="44" mass="5214">MHANSYPRASLHLIRSEQYSLDHMVSSCREQGQRRTGKYIQNYT</sequence>
<reference evidence="1" key="1">
    <citation type="submission" date="2016-07" db="EMBL/GenBank/DDBJ databases">
        <authorList>
            <person name="Bretaudeau A."/>
        </authorList>
    </citation>
    <scope>NUCLEOTIDE SEQUENCE</scope>
    <source>
        <strain evidence="1">Rice</strain>
        <tissue evidence="1">Whole body</tissue>
    </source>
</reference>
<accession>A0A2H1V8S4</accession>
<dbReference type="AlphaFoldDB" id="A0A2H1V8S4"/>
<proteinExistence type="predicted"/>
<evidence type="ECO:0000313" key="1">
    <source>
        <dbReference type="EMBL" id="SOQ36812.1"/>
    </source>
</evidence>